<reference evidence="8" key="1">
    <citation type="journal article" date="2022" name="New Phytol.">
        <title>Evolutionary transition to the ectomycorrhizal habit in the genomes of a hyperdiverse lineage of mushroom-forming fungi.</title>
        <authorList>
            <person name="Looney B."/>
            <person name="Miyauchi S."/>
            <person name="Morin E."/>
            <person name="Drula E."/>
            <person name="Courty P.E."/>
            <person name="Kohler A."/>
            <person name="Kuo A."/>
            <person name="LaButti K."/>
            <person name="Pangilinan J."/>
            <person name="Lipzen A."/>
            <person name="Riley R."/>
            <person name="Andreopoulos W."/>
            <person name="He G."/>
            <person name="Johnson J."/>
            <person name="Nolan M."/>
            <person name="Tritt A."/>
            <person name="Barry K.W."/>
            <person name="Grigoriev I.V."/>
            <person name="Nagy L.G."/>
            <person name="Hibbett D."/>
            <person name="Henrissat B."/>
            <person name="Matheny P.B."/>
            <person name="Labbe J."/>
            <person name="Martin F.M."/>
        </authorList>
    </citation>
    <scope>NUCLEOTIDE SEQUENCE</scope>
    <source>
        <strain evidence="8">BPL690</strain>
    </source>
</reference>
<dbReference type="GO" id="GO:0005524">
    <property type="term" value="F:ATP binding"/>
    <property type="evidence" value="ECO:0007669"/>
    <property type="project" value="InterPro"/>
</dbReference>
<feature type="region of interest" description="Disordered" evidence="5">
    <location>
        <begin position="566"/>
        <end position="586"/>
    </location>
</feature>
<evidence type="ECO:0000256" key="4">
    <source>
        <dbReference type="ARBA" id="ARBA00023328"/>
    </source>
</evidence>
<keyword evidence="4" id="KW-0137">Centromere</keyword>
<dbReference type="GO" id="GO:0004672">
    <property type="term" value="F:protein kinase activity"/>
    <property type="evidence" value="ECO:0007669"/>
    <property type="project" value="InterPro"/>
</dbReference>
<feature type="domain" description="Protein kinase" evidence="6">
    <location>
        <begin position="782"/>
        <end position="1086"/>
    </location>
</feature>
<feature type="compositionally biased region" description="Polar residues" evidence="5">
    <location>
        <begin position="189"/>
        <end position="198"/>
    </location>
</feature>
<sequence>MSRSRLPSSSSANGQPSLDTLNAESLKLRSQITSEIDEADDPLELYDRFVMWIFDKYPREHLASSGLIELLEEATRRYKDDSSYKSDLRVVYKFILTNGIGTVYALLFEDYALTLERDGRYSAADEVYRAGIQRKARPVDRLKKRYDEFRRRTSSKPPMPPPAAPVALPKAKGTSEADLLRRQPLRNYDNPTSVTAQAQPKPTSTPSQDPSPPSLSSASYSHNRYFHMLAPPLAGKRPEKLRLHLNLLFTEEGGEYSMPEARARSMGLLGKKWGQPPASELPRENPSTTRVNFNDDGSRNTRSYTARRSLAGGEPTVTINTKAALADVFGMYNSPEKSTRFSTMPGTKHAPVRAVEPVTPLSLLLQTRPASVEKPNSSAAVIPSFTPFVDENAGRRKENAAPPKFKPFVDATLQARTPTSAPAPAPGRRALASKDIGAATSVPPPKGSGGAALNVFSKVFTPVTKEEIRQSTGQSPQSEGQVFQAVGENGPPQLNSQKLTLLGDVQPPFKVFSRPPEKKSVFSKPGSFPPPFVDDPSTAPPRPALCSRPPLGVFVPQRTEEEALEVLSDDEDEEDHDGRDAQPNPTMDYEEDLEDFESAQNAPFGGRFGQFNVMTPIAERTLEYTSTGRFSVTDSDISALGERPFGQPDAVEAAEKLAAEVRRDNVFMSEQQVVNSRPILHSGDDETSSVSSEESMSSRPPPFRLSDGHTIPSLNKEKKDLELQAVTTLVEEKTGTLNLSDDNGSRTLSYTSRCSAPGRLAEIRSQTDEGHGMSSRSLNHGQIFPLQLGDMHFDVYEKLDDDENEESRRVAIKVVKPQNEWEFRMLRKVHASLPARLRSSVIHPQALYTFRDESFLVLDLCTQGSLLDIINGAGPAGVSQPGACLDELLVTFFTVELLRLLEGLHSKGIIHGDLKIDNCLVRLEDVPGGASAWAAQYDPAGAGGWRNKGIKLIDFGRAIDTPMFPRGQTFIAEWATDARDCVEMREGQPWTYQADYFGLAGIVYCMLYGKYIEASSIVRVKPQQIGEQQHNEPRYKLTTPFKRYWQTDLWTRLFDVLLNPSLVHPNSALPVSEILILLRAEMEAWLQANCNRSSNTLKGLLKKVELSVIRGE</sequence>
<keyword evidence="2" id="KW-0158">Chromosome</keyword>
<feature type="region of interest" description="Disordered" evidence="5">
    <location>
        <begin position="274"/>
        <end position="306"/>
    </location>
</feature>
<dbReference type="Gene3D" id="1.10.510.10">
    <property type="entry name" value="Transferase(Phosphotransferase) domain 1"/>
    <property type="match status" value="1"/>
</dbReference>
<evidence type="ECO:0000256" key="2">
    <source>
        <dbReference type="ARBA" id="ARBA00022454"/>
    </source>
</evidence>
<comment type="subcellular location">
    <subcellularLocation>
        <location evidence="1">Chromosome</location>
        <location evidence="1">Centromere</location>
        <location evidence="1">Kinetochore</location>
    </subcellularLocation>
</comment>
<evidence type="ECO:0000256" key="1">
    <source>
        <dbReference type="ARBA" id="ARBA00004629"/>
    </source>
</evidence>
<feature type="compositionally biased region" description="Acidic residues" evidence="5">
    <location>
        <begin position="566"/>
        <end position="575"/>
    </location>
</feature>
<proteinExistence type="predicted"/>
<feature type="region of interest" description="Disordered" evidence="5">
    <location>
        <begin position="513"/>
        <end position="551"/>
    </location>
</feature>
<dbReference type="PANTHER" id="PTHR14030:SF4">
    <property type="entry name" value="BUB1 KINASE, ISOFORM A-RELATED"/>
    <property type="match status" value="1"/>
</dbReference>
<dbReference type="PROSITE" id="PS00108">
    <property type="entry name" value="PROTEIN_KINASE_ST"/>
    <property type="match status" value="1"/>
</dbReference>
<dbReference type="InterPro" id="IPR000719">
    <property type="entry name" value="Prot_kinase_dom"/>
</dbReference>
<dbReference type="InterPro" id="IPR013212">
    <property type="entry name" value="Mad3/Bub1_I"/>
</dbReference>
<dbReference type="GO" id="GO:0000776">
    <property type="term" value="C:kinetochore"/>
    <property type="evidence" value="ECO:0007669"/>
    <property type="project" value="UniProtKB-KW"/>
</dbReference>
<dbReference type="PANTHER" id="PTHR14030">
    <property type="entry name" value="MITOTIC CHECKPOINT SERINE/THREONINE-PROTEIN KINASE BUB1"/>
    <property type="match status" value="1"/>
</dbReference>
<feature type="region of interest" description="Disordered" evidence="5">
    <location>
        <begin position="674"/>
        <end position="709"/>
    </location>
</feature>
<evidence type="ECO:0000313" key="8">
    <source>
        <dbReference type="EMBL" id="KAI0303769.1"/>
    </source>
</evidence>
<comment type="caution">
    <text evidence="8">The sequence shown here is derived from an EMBL/GenBank/DDBJ whole genome shotgun (WGS) entry which is preliminary data.</text>
</comment>
<dbReference type="InterPro" id="IPR015661">
    <property type="entry name" value="Bub1/Mad3"/>
</dbReference>
<feature type="compositionally biased region" description="Low complexity" evidence="5">
    <location>
        <begin position="688"/>
        <end position="698"/>
    </location>
</feature>
<keyword evidence="9" id="KW-1185">Reference proteome</keyword>
<dbReference type="CDD" id="cd13981">
    <property type="entry name" value="STKc_Bub1_BubR1"/>
    <property type="match status" value="1"/>
</dbReference>
<dbReference type="SMART" id="SM00777">
    <property type="entry name" value="Mad3_BUB1_I"/>
    <property type="match status" value="1"/>
</dbReference>
<dbReference type="Pfam" id="PF08311">
    <property type="entry name" value="Mad3_BUB1_I"/>
    <property type="match status" value="1"/>
</dbReference>
<dbReference type="AlphaFoldDB" id="A0AAD4M6X2"/>
<dbReference type="Pfam" id="PF00069">
    <property type="entry name" value="Pkinase"/>
    <property type="match status" value="1"/>
</dbReference>
<name>A0AAD4M6X2_9AGAM</name>
<evidence type="ECO:0000259" key="6">
    <source>
        <dbReference type="PROSITE" id="PS50011"/>
    </source>
</evidence>
<evidence type="ECO:0000259" key="7">
    <source>
        <dbReference type="PROSITE" id="PS51489"/>
    </source>
</evidence>
<keyword evidence="3" id="KW-0995">Kinetochore</keyword>
<dbReference type="PROSITE" id="PS51489">
    <property type="entry name" value="BUB1_N"/>
    <property type="match status" value="1"/>
</dbReference>
<feature type="compositionally biased region" description="Polar residues" evidence="5">
    <location>
        <begin position="470"/>
        <end position="481"/>
    </location>
</feature>
<dbReference type="GO" id="GO:0032991">
    <property type="term" value="C:protein-containing complex"/>
    <property type="evidence" value="ECO:0007669"/>
    <property type="project" value="UniProtKB-ARBA"/>
</dbReference>
<dbReference type="Proteomes" id="UP001203297">
    <property type="component" value="Unassembled WGS sequence"/>
</dbReference>
<dbReference type="InterPro" id="IPR011009">
    <property type="entry name" value="Kinase-like_dom_sf"/>
</dbReference>
<gene>
    <name evidence="8" type="ORF">B0F90DRAFT_1924710</name>
</gene>
<feature type="region of interest" description="Disordered" evidence="5">
    <location>
        <begin position="149"/>
        <end position="219"/>
    </location>
</feature>
<dbReference type="InterPro" id="IPR008271">
    <property type="entry name" value="Ser/Thr_kinase_AS"/>
</dbReference>
<dbReference type="GO" id="GO:0005634">
    <property type="term" value="C:nucleus"/>
    <property type="evidence" value="ECO:0007669"/>
    <property type="project" value="TreeGrafter"/>
</dbReference>
<accession>A0AAD4M6X2</accession>
<evidence type="ECO:0000256" key="3">
    <source>
        <dbReference type="ARBA" id="ARBA00022838"/>
    </source>
</evidence>
<dbReference type="Gene3D" id="1.25.40.430">
    <property type="match status" value="1"/>
</dbReference>
<dbReference type="SMART" id="SM00220">
    <property type="entry name" value="S_TKc"/>
    <property type="match status" value="1"/>
</dbReference>
<feature type="domain" description="BUB1 N-terminal" evidence="7">
    <location>
        <begin position="28"/>
        <end position="173"/>
    </location>
</feature>
<dbReference type="GO" id="GO:0051754">
    <property type="term" value="P:meiotic sister chromatid cohesion, centromeric"/>
    <property type="evidence" value="ECO:0007669"/>
    <property type="project" value="TreeGrafter"/>
</dbReference>
<dbReference type="PROSITE" id="PS50011">
    <property type="entry name" value="PROTEIN_KINASE_DOM"/>
    <property type="match status" value="1"/>
</dbReference>
<feature type="compositionally biased region" description="Pro residues" evidence="5">
    <location>
        <begin position="527"/>
        <end position="543"/>
    </location>
</feature>
<protein>
    <submittedName>
        <fullName evidence="8">Uncharacterized protein</fullName>
    </submittedName>
</protein>
<feature type="compositionally biased region" description="Low complexity" evidence="5">
    <location>
        <begin position="200"/>
        <end position="219"/>
    </location>
</feature>
<evidence type="ECO:0000256" key="5">
    <source>
        <dbReference type="SAM" id="MobiDB-lite"/>
    </source>
</evidence>
<dbReference type="SUPFAM" id="SSF56112">
    <property type="entry name" value="Protein kinase-like (PK-like)"/>
    <property type="match status" value="1"/>
</dbReference>
<organism evidence="8 9">
    <name type="scientific">Multifurca ochricompacta</name>
    <dbReference type="NCBI Taxonomy" id="376703"/>
    <lineage>
        <taxon>Eukaryota</taxon>
        <taxon>Fungi</taxon>
        <taxon>Dikarya</taxon>
        <taxon>Basidiomycota</taxon>
        <taxon>Agaricomycotina</taxon>
        <taxon>Agaricomycetes</taxon>
        <taxon>Russulales</taxon>
        <taxon>Russulaceae</taxon>
        <taxon>Multifurca</taxon>
    </lineage>
</organism>
<evidence type="ECO:0000313" key="9">
    <source>
        <dbReference type="Proteomes" id="UP001203297"/>
    </source>
</evidence>
<dbReference type="GO" id="GO:0007094">
    <property type="term" value="P:mitotic spindle assembly checkpoint signaling"/>
    <property type="evidence" value="ECO:0007669"/>
    <property type="project" value="InterPro"/>
</dbReference>
<feature type="region of interest" description="Disordered" evidence="5">
    <location>
        <begin position="466"/>
        <end position="495"/>
    </location>
</feature>
<dbReference type="EMBL" id="WTXG01000008">
    <property type="protein sequence ID" value="KAI0303769.1"/>
    <property type="molecule type" value="Genomic_DNA"/>
</dbReference>